<gene>
    <name evidence="1" type="ORF">EV378_5339</name>
</gene>
<dbReference type="Proteomes" id="UP000295560">
    <property type="component" value="Unassembled WGS sequence"/>
</dbReference>
<name>A0A4R1HHW6_PSEEN</name>
<sequence>MGWFGGTTLRLVAPGADPAFRQAMDGLMLQVDRTNVLAVHRAFREHADSLRAYLYEVQVNAAIGLCGGDPVSRDAAGPQSFGGKVGKLIGVHWKHWEELDAVAGELRETARTYGHTDEEIARSLASERNR</sequence>
<evidence type="ECO:0000313" key="2">
    <source>
        <dbReference type="Proteomes" id="UP000295560"/>
    </source>
</evidence>
<organism evidence="1 2">
    <name type="scientific">Pseudonocardia endophytica</name>
    <dbReference type="NCBI Taxonomy" id="401976"/>
    <lineage>
        <taxon>Bacteria</taxon>
        <taxon>Bacillati</taxon>
        <taxon>Actinomycetota</taxon>
        <taxon>Actinomycetes</taxon>
        <taxon>Pseudonocardiales</taxon>
        <taxon>Pseudonocardiaceae</taxon>
        <taxon>Pseudonocardia</taxon>
    </lineage>
</organism>
<keyword evidence="2" id="KW-1185">Reference proteome</keyword>
<dbReference type="AlphaFoldDB" id="A0A4R1HHW6"/>
<protein>
    <recommendedName>
        <fullName evidence="3">PE family protein</fullName>
    </recommendedName>
</protein>
<evidence type="ECO:0000313" key="1">
    <source>
        <dbReference type="EMBL" id="TCK21358.1"/>
    </source>
</evidence>
<reference evidence="1 2" key="1">
    <citation type="submission" date="2019-03" db="EMBL/GenBank/DDBJ databases">
        <title>Sequencing the genomes of 1000 actinobacteria strains.</title>
        <authorList>
            <person name="Klenk H.-P."/>
        </authorList>
    </citation>
    <scope>NUCLEOTIDE SEQUENCE [LARGE SCALE GENOMIC DNA]</scope>
    <source>
        <strain evidence="1 2">DSM 44969</strain>
    </source>
</reference>
<dbReference type="EMBL" id="SMFZ01000002">
    <property type="protein sequence ID" value="TCK21358.1"/>
    <property type="molecule type" value="Genomic_DNA"/>
</dbReference>
<proteinExistence type="predicted"/>
<comment type="caution">
    <text evidence="1">The sequence shown here is derived from an EMBL/GenBank/DDBJ whole genome shotgun (WGS) entry which is preliminary data.</text>
</comment>
<evidence type="ECO:0008006" key="3">
    <source>
        <dbReference type="Google" id="ProtNLM"/>
    </source>
</evidence>
<accession>A0A4R1HHW6</accession>